<evidence type="ECO:0000256" key="1">
    <source>
        <dbReference type="SAM" id="Phobius"/>
    </source>
</evidence>
<feature type="transmembrane region" description="Helical" evidence="1">
    <location>
        <begin position="50"/>
        <end position="74"/>
    </location>
</feature>
<keyword evidence="1" id="KW-0472">Membrane</keyword>
<reference evidence="2 3" key="1">
    <citation type="journal article" date="2013" name="PLoS ONE">
        <title>Predicting the Proteins of Angomonas deanei, Strigomonas culicis and Their Respective Endosymbionts Reveals New Aspects of the Trypanosomatidae Family.</title>
        <authorList>
            <person name="Motta M.C."/>
            <person name="Martins A.C."/>
            <person name="de Souza S.S."/>
            <person name="Catta-Preta C.M."/>
            <person name="Silva R."/>
            <person name="Klein C.C."/>
            <person name="de Almeida L.G."/>
            <person name="de Lima Cunha O."/>
            <person name="Ciapina L.P."/>
            <person name="Brocchi M."/>
            <person name="Colabardini A.C."/>
            <person name="de Araujo Lima B."/>
            <person name="Machado C.R."/>
            <person name="de Almeida Soares C.M."/>
            <person name="Probst C.M."/>
            <person name="de Menezes C.B."/>
            <person name="Thompson C.E."/>
            <person name="Bartholomeu D.C."/>
            <person name="Gradia D.F."/>
            <person name="Pavoni D.P."/>
            <person name="Grisard E.C."/>
            <person name="Fantinatti-Garboggini F."/>
            <person name="Marchini F.K."/>
            <person name="Rodrigues-Luiz G.F."/>
            <person name="Wagner G."/>
            <person name="Goldman G.H."/>
            <person name="Fietto J.L."/>
            <person name="Elias M.C."/>
            <person name="Goldman M.H."/>
            <person name="Sagot M.F."/>
            <person name="Pereira M."/>
            <person name="Stoco P.H."/>
            <person name="de Mendonca-Neto R.P."/>
            <person name="Teixeira S.M."/>
            <person name="Maciel T.E."/>
            <person name="de Oliveira Mendes T.A."/>
            <person name="Urmenyi T.P."/>
            <person name="de Souza W."/>
            <person name="Schenkman S."/>
            <person name="de Vasconcelos A.T."/>
        </authorList>
    </citation>
    <scope>NUCLEOTIDE SEQUENCE [LARGE SCALE GENOMIC DNA]</scope>
</reference>
<keyword evidence="1" id="KW-1133">Transmembrane helix</keyword>
<proteinExistence type="predicted"/>
<feature type="transmembrane region" description="Helical" evidence="1">
    <location>
        <begin position="6"/>
        <end position="29"/>
    </location>
</feature>
<evidence type="ECO:0000313" key="2">
    <source>
        <dbReference type="EMBL" id="EPY17451.1"/>
    </source>
</evidence>
<name>S9US87_9TRYP</name>
<dbReference type="AlphaFoldDB" id="S9US87"/>
<organism evidence="2 3">
    <name type="scientific">Strigomonas culicis</name>
    <dbReference type="NCBI Taxonomy" id="28005"/>
    <lineage>
        <taxon>Eukaryota</taxon>
        <taxon>Discoba</taxon>
        <taxon>Euglenozoa</taxon>
        <taxon>Kinetoplastea</taxon>
        <taxon>Metakinetoplastina</taxon>
        <taxon>Trypanosomatida</taxon>
        <taxon>Trypanosomatidae</taxon>
        <taxon>Strigomonadinae</taxon>
        <taxon>Strigomonas</taxon>
    </lineage>
</organism>
<keyword evidence="1" id="KW-0812">Transmembrane</keyword>
<gene>
    <name evidence="2" type="ORF">STCU_10602</name>
</gene>
<keyword evidence="3" id="KW-1185">Reference proteome</keyword>
<sequence>MDPAGPLLYTVSFFFTVNTLSFFLSFPPFPSFPIFHYTPYITTTACHRHVCLLLNSLSFIPACFFFFFATVYAMTYVNFPESSLVFFFSFPNSSIKQQQQ</sequence>
<evidence type="ECO:0000313" key="3">
    <source>
        <dbReference type="Proteomes" id="UP000015354"/>
    </source>
</evidence>
<dbReference type="Proteomes" id="UP000015354">
    <property type="component" value="Unassembled WGS sequence"/>
</dbReference>
<comment type="caution">
    <text evidence="2">The sequence shown here is derived from an EMBL/GenBank/DDBJ whole genome shotgun (WGS) entry which is preliminary data.</text>
</comment>
<accession>S9US87</accession>
<protein>
    <submittedName>
        <fullName evidence="2">Uncharacterized protein</fullName>
    </submittedName>
</protein>
<dbReference type="EMBL" id="ATMH01010474">
    <property type="protein sequence ID" value="EPY17451.1"/>
    <property type="molecule type" value="Genomic_DNA"/>
</dbReference>